<dbReference type="EMBL" id="MZGX01000028">
    <property type="protein sequence ID" value="OPX42505.1"/>
    <property type="molecule type" value="Genomic_DNA"/>
</dbReference>
<feature type="domain" description="TIR" evidence="1">
    <location>
        <begin position="1"/>
        <end position="121"/>
    </location>
</feature>
<dbReference type="PROSITE" id="PS50104">
    <property type="entry name" value="TIR"/>
    <property type="match status" value="1"/>
</dbReference>
<dbReference type="STRING" id="48256.CLHUN_36300"/>
<protein>
    <recommendedName>
        <fullName evidence="1">TIR domain-containing protein</fullName>
    </recommendedName>
</protein>
<name>A0A1V4SGA0_RUMHU</name>
<evidence type="ECO:0000313" key="3">
    <source>
        <dbReference type="Proteomes" id="UP000191554"/>
    </source>
</evidence>
<dbReference type="Gene3D" id="3.40.50.10140">
    <property type="entry name" value="Toll/interleukin-1 receptor homology (TIR) domain"/>
    <property type="match status" value="1"/>
</dbReference>
<dbReference type="Proteomes" id="UP000191554">
    <property type="component" value="Unassembled WGS sequence"/>
</dbReference>
<dbReference type="SUPFAM" id="SSF52200">
    <property type="entry name" value="Toll/Interleukin receptor TIR domain"/>
    <property type="match status" value="1"/>
</dbReference>
<dbReference type="RefSeq" id="WP_080066039.1">
    <property type="nucleotide sequence ID" value="NZ_MZGX01000028.1"/>
</dbReference>
<reference evidence="2 3" key="1">
    <citation type="submission" date="2017-03" db="EMBL/GenBank/DDBJ databases">
        <title>Genome sequence of Clostridium hungatei DSM 14427.</title>
        <authorList>
            <person name="Poehlein A."/>
            <person name="Daniel R."/>
        </authorList>
    </citation>
    <scope>NUCLEOTIDE SEQUENCE [LARGE SCALE GENOMIC DNA]</scope>
    <source>
        <strain evidence="2 3">DSM 14427</strain>
    </source>
</reference>
<accession>A0A1V4SGA0</accession>
<evidence type="ECO:0000313" key="2">
    <source>
        <dbReference type="EMBL" id="OPX42505.1"/>
    </source>
</evidence>
<sequence length="137" mass="16256">MINIFLSCSSKDYDFIKSIISHMRLLPDKYRLIFYMQPYNINTSMDFILDRLRESDLFVLFISRNSLESEFVRLELDEAIRLLMNSKIKEILPVVIDESINVNEDLRIPRAIVARKVFYSNNPGKVVKMLEEQILKY</sequence>
<dbReference type="InterPro" id="IPR000157">
    <property type="entry name" value="TIR_dom"/>
</dbReference>
<dbReference type="OrthoDB" id="1739233at2"/>
<gene>
    <name evidence="2" type="ORF">CLHUN_36300</name>
</gene>
<evidence type="ECO:0000259" key="1">
    <source>
        <dbReference type="PROSITE" id="PS50104"/>
    </source>
</evidence>
<dbReference type="GO" id="GO:0007165">
    <property type="term" value="P:signal transduction"/>
    <property type="evidence" value="ECO:0007669"/>
    <property type="project" value="InterPro"/>
</dbReference>
<organism evidence="2 3">
    <name type="scientific">Ruminiclostridium hungatei</name>
    <name type="common">Clostridium hungatei</name>
    <dbReference type="NCBI Taxonomy" id="48256"/>
    <lineage>
        <taxon>Bacteria</taxon>
        <taxon>Bacillati</taxon>
        <taxon>Bacillota</taxon>
        <taxon>Clostridia</taxon>
        <taxon>Eubacteriales</taxon>
        <taxon>Oscillospiraceae</taxon>
        <taxon>Ruminiclostridium</taxon>
    </lineage>
</organism>
<dbReference type="Pfam" id="PF13676">
    <property type="entry name" value="TIR_2"/>
    <property type="match status" value="1"/>
</dbReference>
<comment type="caution">
    <text evidence="2">The sequence shown here is derived from an EMBL/GenBank/DDBJ whole genome shotgun (WGS) entry which is preliminary data.</text>
</comment>
<keyword evidence="3" id="KW-1185">Reference proteome</keyword>
<dbReference type="AlphaFoldDB" id="A0A1V4SGA0"/>
<dbReference type="InterPro" id="IPR035897">
    <property type="entry name" value="Toll_tir_struct_dom_sf"/>
</dbReference>
<proteinExistence type="predicted"/>